<organism evidence="2 3">
    <name type="scientific">Sediminibacillus dalangtanensis</name>
    <dbReference type="NCBI Taxonomy" id="2729421"/>
    <lineage>
        <taxon>Bacteria</taxon>
        <taxon>Bacillati</taxon>
        <taxon>Bacillota</taxon>
        <taxon>Bacilli</taxon>
        <taxon>Bacillales</taxon>
        <taxon>Bacillaceae</taxon>
        <taxon>Sediminibacillus</taxon>
    </lineage>
</organism>
<name>A0ABX7VR24_9BACI</name>
<dbReference type="EMBL" id="CP046956">
    <property type="protein sequence ID" value="QTM99314.1"/>
    <property type="molecule type" value="Genomic_DNA"/>
</dbReference>
<reference evidence="2 3" key="1">
    <citation type="submission" date="2019-12" db="EMBL/GenBank/DDBJ databases">
        <title>The whole genome sequencing of a strain isolated from a Mars analog, Dalangtan Playa.</title>
        <authorList>
            <person name="Huang T."/>
        </authorList>
    </citation>
    <scope>NUCLEOTIDE SEQUENCE [LARGE SCALE GENOMIC DNA]</scope>
    <source>
        <strain evidence="2 3">DP4-553-S</strain>
    </source>
</reference>
<keyword evidence="3" id="KW-1185">Reference proteome</keyword>
<evidence type="ECO:0000259" key="1">
    <source>
        <dbReference type="Pfam" id="PF23648"/>
    </source>
</evidence>
<dbReference type="InterPro" id="IPR055571">
    <property type="entry name" value="DUF7147"/>
</dbReference>
<proteinExistence type="predicted"/>
<gene>
    <name evidence="2" type="ORF">ERJ70_08350</name>
</gene>
<dbReference type="GO" id="GO:0016301">
    <property type="term" value="F:kinase activity"/>
    <property type="evidence" value="ECO:0007669"/>
    <property type="project" value="UniProtKB-KW"/>
</dbReference>
<feature type="domain" description="DUF7147" evidence="1">
    <location>
        <begin position="1"/>
        <end position="125"/>
    </location>
</feature>
<keyword evidence="2" id="KW-0808">Transferase</keyword>
<protein>
    <submittedName>
        <fullName evidence="2">Methylthioribose kinase</fullName>
    </submittedName>
</protein>
<accession>A0ABX7VR24</accession>
<evidence type="ECO:0000313" key="3">
    <source>
        <dbReference type="Proteomes" id="UP000665043"/>
    </source>
</evidence>
<dbReference type="Proteomes" id="UP000665043">
    <property type="component" value="Chromosome"/>
</dbReference>
<sequence length="128" mass="14755">MIQRIIELGDGYADIYELCELAGKMPERILHFVSLRTEKNGRKVTSPAIIMSPATVGNFQPIYICMEGVPDPEFAESKRYELFKKAASEQEHEIKSLIVKSSADFHEKTLYFQYLIGIFQMNRLIKIH</sequence>
<evidence type="ECO:0000313" key="2">
    <source>
        <dbReference type="EMBL" id="QTM99314.1"/>
    </source>
</evidence>
<dbReference type="RefSeq" id="WP_209368572.1">
    <property type="nucleotide sequence ID" value="NZ_CP046956.1"/>
</dbReference>
<keyword evidence="2" id="KW-0418">Kinase</keyword>
<dbReference type="Pfam" id="PF23648">
    <property type="entry name" value="DUF7147"/>
    <property type="match status" value="1"/>
</dbReference>